<sequence>MLHRIGGANQFRITDHSASKRCTPKGQCCASAPGRRLAVVDGVRQRKIMKKSFHAIGTKMALSLACAAALASSHDVAARPTARYAAPAIVTVQPAAGGSDQTDALQAALNALLDGQHLVLAPGRYVVSRSLTVAKPNVVISGYGATLAATNPGDQTIVMSGTGSTLVGVTLVGTGTTRLTTPASTKVEVTGHGVQVLGVTIQGGASAGIFVFGGSNVAIVGNTVKETLADGIHMTYGSTSVLVEGNTVTGTGDDLIAVVSYQGDGRVSGNVLIDRNTVSNNYWGRGISVVGGQAVTISNNTVAGVQKAAGILVAQEDSWHTYGASNVRIENNTVTNTQMPSTVNNGLQPTQQAAIELDTWSGTVSYAVVTGNRVSGSGYSGFRALGNVCRFAVTGNTFASIDGSPVSLLSSGCPATGIVVNGNSMNGVALPPPVGASTSGTISAPGAVTSMLPTVRSNLMQTIAAPAPTPTRN</sequence>
<dbReference type="SUPFAM" id="SSF51126">
    <property type="entry name" value="Pectin lyase-like"/>
    <property type="match status" value="2"/>
</dbReference>
<dbReference type="Pfam" id="PF13229">
    <property type="entry name" value="Beta_helix"/>
    <property type="match status" value="1"/>
</dbReference>
<reference evidence="2 3" key="1">
    <citation type="journal article" date="2017" name="Genome Announc.">
        <title>Complete Genome Sequence of Burkholderia stabilis FERMP-21014.</title>
        <authorList>
            <person name="Konishi K."/>
            <person name="Kumagai T."/>
            <person name="Sakasegawa S."/>
            <person name="Tamura T."/>
        </authorList>
    </citation>
    <scope>NUCLEOTIDE SEQUENCE [LARGE SCALE GENOMIC DNA]</scope>
    <source>
        <strain evidence="2 3">FERMP-21014</strain>
    </source>
</reference>
<evidence type="ECO:0000313" key="2">
    <source>
        <dbReference type="EMBL" id="BAX61189.1"/>
    </source>
</evidence>
<dbReference type="Gene3D" id="2.160.20.10">
    <property type="entry name" value="Single-stranded right-handed beta-helix, Pectin lyase-like"/>
    <property type="match status" value="2"/>
</dbReference>
<dbReference type="InterPro" id="IPR006626">
    <property type="entry name" value="PbH1"/>
</dbReference>
<accession>A0A1Y1BSE6</accession>
<dbReference type="AlphaFoldDB" id="A0A1Y1BSE6"/>
<protein>
    <submittedName>
        <fullName evidence="2">Right handed beta helix region family protein</fullName>
    </submittedName>
</protein>
<dbReference type="InterPro" id="IPR011050">
    <property type="entry name" value="Pectin_lyase_fold/virulence"/>
</dbReference>
<evidence type="ECO:0000259" key="1">
    <source>
        <dbReference type="Pfam" id="PF13229"/>
    </source>
</evidence>
<proteinExistence type="predicted"/>
<name>A0A1Y1BSE6_9BURK</name>
<dbReference type="EMBL" id="AP018112">
    <property type="protein sequence ID" value="BAX61189.1"/>
    <property type="molecule type" value="Genomic_DNA"/>
</dbReference>
<dbReference type="InterPro" id="IPR012334">
    <property type="entry name" value="Pectin_lyas_fold"/>
</dbReference>
<evidence type="ECO:0000313" key="3">
    <source>
        <dbReference type="Proteomes" id="UP000218432"/>
    </source>
</evidence>
<dbReference type="InterPro" id="IPR039448">
    <property type="entry name" value="Beta_helix"/>
</dbReference>
<dbReference type="SMART" id="SM00710">
    <property type="entry name" value="PbH1"/>
    <property type="match status" value="8"/>
</dbReference>
<organism evidence="2 3">
    <name type="scientific">Burkholderia stabilis</name>
    <dbReference type="NCBI Taxonomy" id="95485"/>
    <lineage>
        <taxon>Bacteria</taxon>
        <taxon>Pseudomonadati</taxon>
        <taxon>Pseudomonadota</taxon>
        <taxon>Betaproteobacteria</taxon>
        <taxon>Burkholderiales</taxon>
        <taxon>Burkholderiaceae</taxon>
        <taxon>Burkholderia</taxon>
        <taxon>Burkholderia cepacia complex</taxon>
    </lineage>
</organism>
<dbReference type="Proteomes" id="UP000218432">
    <property type="component" value="Chromosome 2"/>
</dbReference>
<gene>
    <name evidence="2" type="ORF">BSFP_040560</name>
</gene>
<feature type="domain" description="Right handed beta helix" evidence="1">
    <location>
        <begin position="189"/>
        <end position="354"/>
    </location>
</feature>